<sequence>MTIKNKLKLITVIVVSFAVVIIALTISDALQKRDVIAQVKELNILSQKLSLLIHETQKERGASAGFLGSKGRKFGVILKKQRLLTDDRYNELQAYIKRLDLENYQAELRNSIKAVITGMNKINTIRSNVDKLTISVKDEVKYYSDVNRDILKVVSLTAKLADTPELVKALSAYTNFLKSKERAGIERAVMSATFSADRFGKGMFAKFITLMAEQNAYMDAFISIAPDDSVKMYKDIMNDPVVREVNKMRAIALEKANVGGFGVDGVVWFKTITKKINLLKKVDDNLAKNNDKLLAKVEAAYKRNTLITLSGYTIFAVAIFIIILLISRGVNRSVETSLNKISCVSSDLDLTCNVVVEGNDEISQISKALHKMVVAFKESVYSAQDVATATTRESSRLNEVVDILAQNSQAEEHRIKEVNSLVSEVGAKLDSVEEATVIVTEDLDATFNVLDNFIEKLQEVVVSIEEGREQQQQLVDKVASLTEQAKNIKDVLAIISDIADQTNLLALNAAIEAARAGEHGRGFAVVADEVRKLAERTQKSLAEISANVNLITQNVVEISEETDATSQNMHTIAGSAQELILSSNETKENLLSTREKSTETMHQSVYIATKTKALIEAMDEIVAVASQNSELRGTVETAAQTLTEDAKKLQLELSKFKI</sequence>
<keyword evidence="2" id="KW-0175">Coiled coil</keyword>
<dbReference type="SMART" id="SM00283">
    <property type="entry name" value="MA"/>
    <property type="match status" value="1"/>
</dbReference>
<dbReference type="SUPFAM" id="SSF58104">
    <property type="entry name" value="Methyl-accepting chemotaxis protein (MCP) signaling domain"/>
    <property type="match status" value="1"/>
</dbReference>
<dbReference type="AlphaFoldDB" id="A0A1W1CFR2"/>
<dbReference type="EMBL" id="FPHK01000078">
    <property type="protein sequence ID" value="SFV64616.1"/>
    <property type="molecule type" value="Genomic_DNA"/>
</dbReference>
<feature type="domain" description="Methyl-accepting transducer" evidence="4">
    <location>
        <begin position="386"/>
        <end position="643"/>
    </location>
</feature>
<dbReference type="Pfam" id="PF00015">
    <property type="entry name" value="MCPsignal"/>
    <property type="match status" value="1"/>
</dbReference>
<dbReference type="InterPro" id="IPR013587">
    <property type="entry name" value="Nitrate/nitrite_sensing"/>
</dbReference>
<dbReference type="InterPro" id="IPR004089">
    <property type="entry name" value="MCPsignal_dom"/>
</dbReference>
<keyword evidence="1" id="KW-0807">Transducer</keyword>
<evidence type="ECO:0000256" key="1">
    <source>
        <dbReference type="ARBA" id="ARBA00023224"/>
    </source>
</evidence>
<dbReference type="PROSITE" id="PS50111">
    <property type="entry name" value="CHEMOTAXIS_TRANSDUC_2"/>
    <property type="match status" value="1"/>
</dbReference>
<evidence type="ECO:0000256" key="3">
    <source>
        <dbReference type="SAM" id="Phobius"/>
    </source>
</evidence>
<feature type="transmembrane region" description="Helical" evidence="3">
    <location>
        <begin position="306"/>
        <end position="326"/>
    </location>
</feature>
<gene>
    <name evidence="5" type="ORF">MNB_SM-6-541</name>
</gene>
<dbReference type="Gene3D" id="1.10.287.950">
    <property type="entry name" value="Methyl-accepting chemotaxis protein"/>
    <property type="match status" value="1"/>
</dbReference>
<keyword evidence="3" id="KW-0812">Transmembrane</keyword>
<proteinExistence type="predicted"/>
<dbReference type="GO" id="GO:0007165">
    <property type="term" value="P:signal transduction"/>
    <property type="evidence" value="ECO:0007669"/>
    <property type="project" value="UniProtKB-KW"/>
</dbReference>
<evidence type="ECO:0000256" key="2">
    <source>
        <dbReference type="SAM" id="Coils"/>
    </source>
</evidence>
<organism evidence="5">
    <name type="scientific">hydrothermal vent metagenome</name>
    <dbReference type="NCBI Taxonomy" id="652676"/>
    <lineage>
        <taxon>unclassified sequences</taxon>
        <taxon>metagenomes</taxon>
        <taxon>ecological metagenomes</taxon>
    </lineage>
</organism>
<protein>
    <submittedName>
        <fullName evidence="5">Methyl-accepting chemotaxis protein</fullName>
    </submittedName>
</protein>
<evidence type="ECO:0000313" key="5">
    <source>
        <dbReference type="EMBL" id="SFV64616.1"/>
    </source>
</evidence>
<feature type="coiled-coil region" evidence="2">
    <location>
        <begin position="454"/>
        <end position="484"/>
    </location>
</feature>
<dbReference type="GO" id="GO:0016020">
    <property type="term" value="C:membrane"/>
    <property type="evidence" value="ECO:0007669"/>
    <property type="project" value="InterPro"/>
</dbReference>
<evidence type="ECO:0000259" key="4">
    <source>
        <dbReference type="PROSITE" id="PS50111"/>
    </source>
</evidence>
<keyword evidence="3" id="KW-0472">Membrane</keyword>
<dbReference type="PANTHER" id="PTHR32089:SF112">
    <property type="entry name" value="LYSOZYME-LIKE PROTEIN-RELATED"/>
    <property type="match status" value="1"/>
</dbReference>
<feature type="transmembrane region" description="Helical" evidence="3">
    <location>
        <begin position="7"/>
        <end position="26"/>
    </location>
</feature>
<keyword evidence="3" id="KW-1133">Transmembrane helix</keyword>
<dbReference type="PANTHER" id="PTHR32089">
    <property type="entry name" value="METHYL-ACCEPTING CHEMOTAXIS PROTEIN MCPB"/>
    <property type="match status" value="1"/>
</dbReference>
<name>A0A1W1CFR2_9ZZZZ</name>
<accession>A0A1W1CFR2</accession>
<reference evidence="5" key="1">
    <citation type="submission" date="2016-10" db="EMBL/GenBank/DDBJ databases">
        <authorList>
            <person name="de Groot N.N."/>
        </authorList>
    </citation>
    <scope>NUCLEOTIDE SEQUENCE</scope>
</reference>
<dbReference type="Pfam" id="PF08376">
    <property type="entry name" value="NIT"/>
    <property type="match status" value="1"/>
</dbReference>